<reference evidence="1 2" key="1">
    <citation type="submission" date="2018-06" db="EMBL/GenBank/DDBJ databases">
        <authorList>
            <consortium name="Pathogen Informatics"/>
            <person name="Doyle S."/>
        </authorList>
    </citation>
    <scope>NUCLEOTIDE SEQUENCE [LARGE SCALE GENOMIC DNA]</scope>
    <source>
        <strain evidence="1 2">NCTC13043</strain>
    </source>
</reference>
<protein>
    <submittedName>
        <fullName evidence="1">Uncharacterized protein</fullName>
    </submittedName>
</protein>
<proteinExistence type="predicted"/>
<gene>
    <name evidence="1" type="ORF">NCTC13043_00476</name>
</gene>
<organism evidence="1 2">
    <name type="scientific">Prevotella pallens</name>
    <dbReference type="NCBI Taxonomy" id="60133"/>
    <lineage>
        <taxon>Bacteria</taxon>
        <taxon>Pseudomonadati</taxon>
        <taxon>Bacteroidota</taxon>
        <taxon>Bacteroidia</taxon>
        <taxon>Bacteroidales</taxon>
        <taxon>Prevotellaceae</taxon>
        <taxon>Prevotella</taxon>
    </lineage>
</organism>
<sequence length="550" mass="64817">MVIAIIFTCSIVLVIIFIIYANKDARRIRMVHKNYPMLLRALLDATSININSLSNEQRKLILSLSDDDWMDWAAIKKNQHNIAEEYSSLFIKYILEQYPQITERNNYSIKGKISPTINENVDAILNSLNLHEMRMLDAETIDNWENRKKRNVLLEKIRKEYPDGLKELDQRITSTKKPKNLSDEDIIREISTIKLFQQWHDLASAYRDWKKRQEVFATKYYNLCRQDRTNDGRYTYQVCYKRTTGLGDLVDDVYKIWQGFVSSFSSHCLEFQDDRYISRYNKIPGFKACTRYFTKIVYEQIFKLISDIYEYLESKPLTIFVNSSNYGWSKDAYEYHYRQLRELLDSNKFPYCDYESLHNIKETTVYEGVVVIDLITSNDEMTNKSKLIIEHFTRHVPVIGYYSFIKEYSDEEIKKIFEPDVVKNNDIAFIKKQFERVIKNEYFSYIAIINTILGEAGGADKTKKIWLDAPDKYELRFMDGDNTSKMVANYSVDGGITYTVKEYEGDSFSIEDVVKMSYDILLKMGILKNFKSKGAKAIDFMNEQAFLAYH</sequence>
<evidence type="ECO:0000313" key="1">
    <source>
        <dbReference type="EMBL" id="SUC11620.1"/>
    </source>
</evidence>
<dbReference type="Proteomes" id="UP000254235">
    <property type="component" value="Unassembled WGS sequence"/>
</dbReference>
<name>A0A379EYZ3_9BACT</name>
<dbReference type="EMBL" id="UGTP01000001">
    <property type="protein sequence ID" value="SUC11620.1"/>
    <property type="molecule type" value="Genomic_DNA"/>
</dbReference>
<evidence type="ECO:0000313" key="2">
    <source>
        <dbReference type="Proteomes" id="UP000254235"/>
    </source>
</evidence>
<dbReference type="AlphaFoldDB" id="A0A379EYZ3"/>
<accession>A0A379EYZ3</accession>